<name>A0A0C3CDS8_PILCF</name>
<reference evidence="1 2" key="1">
    <citation type="submission" date="2014-04" db="EMBL/GenBank/DDBJ databases">
        <authorList>
            <consortium name="DOE Joint Genome Institute"/>
            <person name="Kuo A."/>
            <person name="Tarkka M."/>
            <person name="Buscot F."/>
            <person name="Kohler A."/>
            <person name="Nagy L.G."/>
            <person name="Floudas D."/>
            <person name="Copeland A."/>
            <person name="Barry K.W."/>
            <person name="Cichocki N."/>
            <person name="Veneault-Fourrey C."/>
            <person name="LaButti K."/>
            <person name="Lindquist E.A."/>
            <person name="Lipzen A."/>
            <person name="Lundell T."/>
            <person name="Morin E."/>
            <person name="Murat C."/>
            <person name="Sun H."/>
            <person name="Tunlid A."/>
            <person name="Henrissat B."/>
            <person name="Grigoriev I.V."/>
            <person name="Hibbett D.S."/>
            <person name="Martin F."/>
            <person name="Nordberg H.P."/>
            <person name="Cantor M.N."/>
            <person name="Hua S.X."/>
        </authorList>
    </citation>
    <scope>NUCLEOTIDE SEQUENCE [LARGE SCALE GENOMIC DNA]</scope>
    <source>
        <strain evidence="1 2">F 1598</strain>
    </source>
</reference>
<dbReference type="Proteomes" id="UP000054166">
    <property type="component" value="Unassembled WGS sequence"/>
</dbReference>
<keyword evidence="2" id="KW-1185">Reference proteome</keyword>
<evidence type="ECO:0000313" key="2">
    <source>
        <dbReference type="Proteomes" id="UP000054166"/>
    </source>
</evidence>
<dbReference type="HOGENOM" id="CLU_1713989_0_0_1"/>
<dbReference type="OrthoDB" id="2685313at2759"/>
<evidence type="ECO:0000313" key="1">
    <source>
        <dbReference type="EMBL" id="KIM87872.1"/>
    </source>
</evidence>
<proteinExistence type="predicted"/>
<dbReference type="InParanoid" id="A0A0C3CDS8"/>
<reference evidence="2" key="2">
    <citation type="submission" date="2015-01" db="EMBL/GenBank/DDBJ databases">
        <title>Evolutionary Origins and Diversification of the Mycorrhizal Mutualists.</title>
        <authorList>
            <consortium name="DOE Joint Genome Institute"/>
            <consortium name="Mycorrhizal Genomics Consortium"/>
            <person name="Kohler A."/>
            <person name="Kuo A."/>
            <person name="Nagy L.G."/>
            <person name="Floudas D."/>
            <person name="Copeland A."/>
            <person name="Barry K.W."/>
            <person name="Cichocki N."/>
            <person name="Veneault-Fourrey C."/>
            <person name="LaButti K."/>
            <person name="Lindquist E.A."/>
            <person name="Lipzen A."/>
            <person name="Lundell T."/>
            <person name="Morin E."/>
            <person name="Murat C."/>
            <person name="Riley R."/>
            <person name="Ohm R."/>
            <person name="Sun H."/>
            <person name="Tunlid A."/>
            <person name="Henrissat B."/>
            <person name="Grigoriev I.V."/>
            <person name="Hibbett D.S."/>
            <person name="Martin F."/>
        </authorList>
    </citation>
    <scope>NUCLEOTIDE SEQUENCE [LARGE SCALE GENOMIC DNA]</scope>
    <source>
        <strain evidence="2">F 1598</strain>
    </source>
</reference>
<accession>A0A0C3CDS8</accession>
<sequence length="128" mass="14377">MEHLYDQNGITIRSYPRRAFGEHIPPQVTHASEQRVVPRAAGPSRPLKRTYTMLDINEGAIPTYNAPAVRTHKSKTVPDLIQKLDARIQPGITATEFSKLFCQCECGLVTTRRVFSEHTCILDLTGDD</sequence>
<organism evidence="1 2">
    <name type="scientific">Piloderma croceum (strain F 1598)</name>
    <dbReference type="NCBI Taxonomy" id="765440"/>
    <lineage>
        <taxon>Eukaryota</taxon>
        <taxon>Fungi</taxon>
        <taxon>Dikarya</taxon>
        <taxon>Basidiomycota</taxon>
        <taxon>Agaricomycotina</taxon>
        <taxon>Agaricomycetes</taxon>
        <taxon>Agaricomycetidae</taxon>
        <taxon>Atheliales</taxon>
        <taxon>Atheliaceae</taxon>
        <taxon>Piloderma</taxon>
    </lineage>
</organism>
<gene>
    <name evidence="1" type="ORF">PILCRDRAFT_3597</name>
</gene>
<dbReference type="EMBL" id="KN832978">
    <property type="protein sequence ID" value="KIM87872.1"/>
    <property type="molecule type" value="Genomic_DNA"/>
</dbReference>
<protein>
    <submittedName>
        <fullName evidence="1">Uncharacterized protein</fullName>
    </submittedName>
</protein>
<dbReference type="AlphaFoldDB" id="A0A0C3CDS8"/>